<feature type="transmembrane region" description="Helical" evidence="1">
    <location>
        <begin position="145"/>
        <end position="171"/>
    </location>
</feature>
<keyword evidence="1" id="KW-0472">Membrane</keyword>
<dbReference type="InterPro" id="IPR043993">
    <property type="entry name" value="T4SS_pilin"/>
</dbReference>
<feature type="transmembrane region" description="Helical" evidence="1">
    <location>
        <begin position="183"/>
        <end position="208"/>
    </location>
</feature>
<feature type="transmembrane region" description="Helical" evidence="1">
    <location>
        <begin position="7"/>
        <end position="30"/>
    </location>
</feature>
<dbReference type="Pfam" id="PF18895">
    <property type="entry name" value="T4SS_pilin"/>
    <property type="match status" value="2"/>
</dbReference>
<sequence>MSILRNYFRFFALFFIVVLVILILGLPLSIVKADAVSDTWSIPKIIRADTFTEVFLLIADWVAGIVATLAVLVIMIGGIQYMASGGNEKKIEGARKTIQWSVIGLGIVLLSWSLLNELTKILGVEPPPSGKLPTLPIETVIIRTINWIAGIIAIVAVLVVLVSGVVWMTAGGEEERVKTARKWLTAGLIGLAVSLAAVIIINVVLGLFK</sequence>
<keyword evidence="1" id="KW-0812">Transmembrane</keyword>
<accession>A0A1G2FIX7</accession>
<keyword evidence="1" id="KW-1133">Transmembrane helix</keyword>
<dbReference type="AlphaFoldDB" id="A0A1G2FIX7"/>
<reference evidence="2 3" key="1">
    <citation type="journal article" date="2016" name="Nat. Commun.">
        <title>Thousands of microbial genomes shed light on interconnected biogeochemical processes in an aquifer system.</title>
        <authorList>
            <person name="Anantharaman K."/>
            <person name="Brown C.T."/>
            <person name="Hug L.A."/>
            <person name="Sharon I."/>
            <person name="Castelle C.J."/>
            <person name="Probst A.J."/>
            <person name="Thomas B.C."/>
            <person name="Singh A."/>
            <person name="Wilkins M.J."/>
            <person name="Karaoz U."/>
            <person name="Brodie E.L."/>
            <person name="Williams K.H."/>
            <person name="Hubbard S.S."/>
            <person name="Banfield J.F."/>
        </authorList>
    </citation>
    <scope>NUCLEOTIDE SEQUENCE [LARGE SCALE GENOMIC DNA]</scope>
</reference>
<evidence type="ECO:0000313" key="2">
    <source>
        <dbReference type="EMBL" id="OGZ37742.1"/>
    </source>
</evidence>
<evidence type="ECO:0000313" key="3">
    <source>
        <dbReference type="Proteomes" id="UP000177247"/>
    </source>
</evidence>
<feature type="transmembrane region" description="Helical" evidence="1">
    <location>
        <begin position="54"/>
        <end position="76"/>
    </location>
</feature>
<evidence type="ECO:0000256" key="1">
    <source>
        <dbReference type="SAM" id="Phobius"/>
    </source>
</evidence>
<proteinExistence type="predicted"/>
<dbReference type="EMBL" id="MHNC01000047">
    <property type="protein sequence ID" value="OGZ37742.1"/>
    <property type="molecule type" value="Genomic_DNA"/>
</dbReference>
<dbReference type="Proteomes" id="UP000177247">
    <property type="component" value="Unassembled WGS sequence"/>
</dbReference>
<name>A0A1G2FIX7_9BACT</name>
<gene>
    <name evidence="2" type="ORF">A3E90_02820</name>
</gene>
<protein>
    <submittedName>
        <fullName evidence="2">Uncharacterized protein</fullName>
    </submittedName>
</protein>
<organism evidence="2 3">
    <name type="scientific">Candidatus Portnoybacteria bacterium RIFCSPHIGHO2_12_FULL_40_11</name>
    <dbReference type="NCBI Taxonomy" id="1801998"/>
    <lineage>
        <taxon>Bacteria</taxon>
        <taxon>Candidatus Portnoyibacteriota</taxon>
    </lineage>
</organism>
<comment type="caution">
    <text evidence="2">The sequence shown here is derived from an EMBL/GenBank/DDBJ whole genome shotgun (WGS) entry which is preliminary data.</text>
</comment>